<evidence type="ECO:0000313" key="8">
    <source>
        <dbReference type="EMBL" id="KAF2012572.1"/>
    </source>
</evidence>
<dbReference type="InterPro" id="IPR011009">
    <property type="entry name" value="Kinase-like_dom_sf"/>
</dbReference>
<dbReference type="GeneID" id="54281106"/>
<dbReference type="SUPFAM" id="SSF56112">
    <property type="entry name" value="Protein kinase-like (PK-like)"/>
    <property type="match status" value="1"/>
</dbReference>
<dbReference type="InterPro" id="IPR000253">
    <property type="entry name" value="FHA_dom"/>
</dbReference>
<keyword evidence="8" id="KW-0418">Kinase</keyword>
<dbReference type="PROSITE" id="PS50006">
    <property type="entry name" value="FHA_DOMAIN"/>
    <property type="match status" value="1"/>
</dbReference>
<dbReference type="Gene3D" id="2.60.200.20">
    <property type="match status" value="1"/>
</dbReference>
<dbReference type="PROSITE" id="PS00108">
    <property type="entry name" value="PROTEIN_KINASE_ST"/>
    <property type="match status" value="1"/>
</dbReference>
<dbReference type="Gene3D" id="1.10.510.10">
    <property type="entry name" value="Transferase(Phosphotransferase) domain 1"/>
    <property type="match status" value="1"/>
</dbReference>
<keyword evidence="2 4" id="KW-0547">Nucleotide-binding</keyword>
<accession>A0A6A5XHI1</accession>
<dbReference type="AlphaFoldDB" id="A0A6A5XHI1"/>
<keyword evidence="3 4" id="KW-0067">ATP-binding</keyword>
<dbReference type="OrthoDB" id="74764at2759"/>
<dbReference type="InterPro" id="IPR008984">
    <property type="entry name" value="SMAD_FHA_dom_sf"/>
</dbReference>
<feature type="binding site" evidence="4">
    <location>
        <position position="165"/>
    </location>
    <ligand>
        <name>ATP</name>
        <dbReference type="ChEBI" id="CHEBI:30616"/>
    </ligand>
</feature>
<keyword evidence="5" id="KW-0723">Serine/threonine-protein kinase</keyword>
<dbReference type="PROSITE" id="PS00107">
    <property type="entry name" value="PROTEIN_KINASE_ATP"/>
    <property type="match status" value="1"/>
</dbReference>
<evidence type="ECO:0000259" key="7">
    <source>
        <dbReference type="PROSITE" id="PS50011"/>
    </source>
</evidence>
<evidence type="ECO:0000256" key="4">
    <source>
        <dbReference type="PROSITE-ProRule" id="PRU10141"/>
    </source>
</evidence>
<dbReference type="Gene3D" id="3.30.200.20">
    <property type="entry name" value="Phosphorylase Kinase, domain 1"/>
    <property type="match status" value="1"/>
</dbReference>
<dbReference type="InterPro" id="IPR017441">
    <property type="entry name" value="Protein_kinase_ATP_BS"/>
</dbReference>
<dbReference type="SMART" id="SM00220">
    <property type="entry name" value="S_TKc"/>
    <property type="match status" value="1"/>
</dbReference>
<dbReference type="GO" id="GO:0004674">
    <property type="term" value="F:protein serine/threonine kinase activity"/>
    <property type="evidence" value="ECO:0007669"/>
    <property type="project" value="UniProtKB-KW"/>
</dbReference>
<evidence type="ECO:0000256" key="1">
    <source>
        <dbReference type="ARBA" id="ARBA00005575"/>
    </source>
</evidence>
<protein>
    <submittedName>
        <fullName evidence="8">Pkinase-domain-containing protein</fullName>
    </submittedName>
</protein>
<dbReference type="PROSITE" id="PS50011">
    <property type="entry name" value="PROTEIN_KINASE_DOM"/>
    <property type="match status" value="1"/>
</dbReference>
<proteinExistence type="inferred from homology"/>
<feature type="non-terminal residue" evidence="8">
    <location>
        <position position="477"/>
    </location>
</feature>
<dbReference type="Proteomes" id="UP000799778">
    <property type="component" value="Unassembled WGS sequence"/>
</dbReference>
<dbReference type="SUPFAM" id="SSF49879">
    <property type="entry name" value="SMAD/FHA domain"/>
    <property type="match status" value="1"/>
</dbReference>
<feature type="domain" description="FHA" evidence="6">
    <location>
        <begin position="13"/>
        <end position="72"/>
    </location>
</feature>
<dbReference type="Pfam" id="PF00069">
    <property type="entry name" value="Pkinase"/>
    <property type="match status" value="1"/>
</dbReference>
<gene>
    <name evidence="8" type="ORF">BU24DRAFT_351849</name>
</gene>
<keyword evidence="9" id="KW-1185">Reference proteome</keyword>
<reference evidence="8" key="1">
    <citation type="journal article" date="2020" name="Stud. Mycol.">
        <title>101 Dothideomycetes genomes: a test case for predicting lifestyles and emergence of pathogens.</title>
        <authorList>
            <person name="Haridas S."/>
            <person name="Albert R."/>
            <person name="Binder M."/>
            <person name="Bloem J."/>
            <person name="Labutti K."/>
            <person name="Salamov A."/>
            <person name="Andreopoulos B."/>
            <person name="Baker S."/>
            <person name="Barry K."/>
            <person name="Bills G."/>
            <person name="Bluhm B."/>
            <person name="Cannon C."/>
            <person name="Castanera R."/>
            <person name="Culley D."/>
            <person name="Daum C."/>
            <person name="Ezra D."/>
            <person name="Gonzalez J."/>
            <person name="Henrissat B."/>
            <person name="Kuo A."/>
            <person name="Liang C."/>
            <person name="Lipzen A."/>
            <person name="Lutzoni F."/>
            <person name="Magnuson J."/>
            <person name="Mondo S."/>
            <person name="Nolan M."/>
            <person name="Ohm R."/>
            <person name="Pangilinan J."/>
            <person name="Park H.-J."/>
            <person name="Ramirez L."/>
            <person name="Alfaro M."/>
            <person name="Sun H."/>
            <person name="Tritt A."/>
            <person name="Yoshinaga Y."/>
            <person name="Zwiers L.-H."/>
            <person name="Turgeon B."/>
            <person name="Goodwin S."/>
            <person name="Spatafora J."/>
            <person name="Crous P."/>
            <person name="Grigoriev I."/>
        </authorList>
    </citation>
    <scope>NUCLEOTIDE SEQUENCE</scope>
    <source>
        <strain evidence="8">CBS 175.79</strain>
    </source>
</reference>
<keyword evidence="8" id="KW-0808">Transferase</keyword>
<dbReference type="PANTHER" id="PTHR24347">
    <property type="entry name" value="SERINE/THREONINE-PROTEIN KINASE"/>
    <property type="match status" value="1"/>
</dbReference>
<evidence type="ECO:0000313" key="9">
    <source>
        <dbReference type="Proteomes" id="UP000799778"/>
    </source>
</evidence>
<evidence type="ECO:0000256" key="5">
    <source>
        <dbReference type="RuleBase" id="RU000304"/>
    </source>
</evidence>
<sequence length="477" mass="53873">MQQKIDIHGSEQFCIGRNAELCRHTFSESVISNRHLRIHCVLYEQDRIYETPPFVYATDMSRNGTYLRKSNIGCTSSQGRGVLMGQKSGAFLLDNGDELRMSDSLTLIYRSHIPPTASGLTALQKREARLFSSRFLLTDRILGIGGYGKVVIALHQKTQRQVACKIIKLSLNASKPTTLSLRHSTNGTRPKALPSRSAKCFREFDILKDLSHPNIITLEKVFWSSNSIYILEELVTGGDLFSYVEYKGGRLGDVQAAVIVRQILKGVEYLHDRDIVHRDLKPDNILMTSLDDGARIVITDFGNARALPEWTSVSLDKLLHKQRMFSYAGTLEFAAPEIHKKNPLISEDGGYSKSVDMWSVGCLTALLLSGDVIFTDRADPRYEKNPAAVILGLAATCNLSVLDDETHTTWSQVGSRPRNFIKKLLQLDESKRMTATESLHHPWFSDKKYAQEFDDLYQRSIRTWRPRPKIAQLVEPI</sequence>
<dbReference type="InterPro" id="IPR008271">
    <property type="entry name" value="Ser/Thr_kinase_AS"/>
</dbReference>
<comment type="similarity">
    <text evidence="1">Belongs to the protein kinase superfamily. CAMK Ser/Thr protein kinase family. CHEK2 subfamily.</text>
</comment>
<organism evidence="8 9">
    <name type="scientific">Aaosphaeria arxii CBS 175.79</name>
    <dbReference type="NCBI Taxonomy" id="1450172"/>
    <lineage>
        <taxon>Eukaryota</taxon>
        <taxon>Fungi</taxon>
        <taxon>Dikarya</taxon>
        <taxon>Ascomycota</taxon>
        <taxon>Pezizomycotina</taxon>
        <taxon>Dothideomycetes</taxon>
        <taxon>Pleosporomycetidae</taxon>
        <taxon>Pleosporales</taxon>
        <taxon>Pleosporales incertae sedis</taxon>
        <taxon>Aaosphaeria</taxon>
    </lineage>
</organism>
<dbReference type="EMBL" id="ML978072">
    <property type="protein sequence ID" value="KAF2012572.1"/>
    <property type="molecule type" value="Genomic_DNA"/>
</dbReference>
<evidence type="ECO:0000256" key="3">
    <source>
        <dbReference type="ARBA" id="ARBA00022840"/>
    </source>
</evidence>
<feature type="domain" description="Protein kinase" evidence="7">
    <location>
        <begin position="136"/>
        <end position="444"/>
    </location>
</feature>
<name>A0A6A5XHI1_9PLEO</name>
<dbReference type="InterPro" id="IPR000719">
    <property type="entry name" value="Prot_kinase_dom"/>
</dbReference>
<evidence type="ECO:0000259" key="6">
    <source>
        <dbReference type="PROSITE" id="PS50006"/>
    </source>
</evidence>
<dbReference type="RefSeq" id="XP_033380911.1">
    <property type="nucleotide sequence ID" value="XM_033523709.1"/>
</dbReference>
<dbReference type="GO" id="GO:0005524">
    <property type="term" value="F:ATP binding"/>
    <property type="evidence" value="ECO:0007669"/>
    <property type="project" value="UniProtKB-UniRule"/>
</dbReference>
<evidence type="ECO:0000256" key="2">
    <source>
        <dbReference type="ARBA" id="ARBA00022741"/>
    </source>
</evidence>